<dbReference type="OrthoDB" id="10255522at2759"/>
<accession>A0A7I8KAW4</accession>
<dbReference type="Proteomes" id="UP000663760">
    <property type="component" value="Chromosome 4"/>
</dbReference>
<feature type="coiled-coil region" evidence="3">
    <location>
        <begin position="1768"/>
        <end position="1802"/>
    </location>
</feature>
<dbReference type="InterPro" id="IPR051861">
    <property type="entry name" value="NET_actin-binding_domain"/>
</dbReference>
<dbReference type="Gene3D" id="6.10.250.3110">
    <property type="match status" value="1"/>
</dbReference>
<keyword evidence="1 3" id="KW-0175">Coiled coil</keyword>
<feature type="region of interest" description="Disordered" evidence="4">
    <location>
        <begin position="199"/>
        <end position="221"/>
    </location>
</feature>
<organism evidence="6 7">
    <name type="scientific">Spirodela intermedia</name>
    <name type="common">Intermediate duckweed</name>
    <dbReference type="NCBI Taxonomy" id="51605"/>
    <lineage>
        <taxon>Eukaryota</taxon>
        <taxon>Viridiplantae</taxon>
        <taxon>Streptophyta</taxon>
        <taxon>Embryophyta</taxon>
        <taxon>Tracheophyta</taxon>
        <taxon>Spermatophyta</taxon>
        <taxon>Magnoliopsida</taxon>
        <taxon>Liliopsida</taxon>
        <taxon>Araceae</taxon>
        <taxon>Lemnoideae</taxon>
        <taxon>Spirodela</taxon>
    </lineage>
</organism>
<feature type="region of interest" description="Disordered" evidence="4">
    <location>
        <begin position="149"/>
        <end position="178"/>
    </location>
</feature>
<comment type="similarity">
    <text evidence="2">Belongs to the NET family.</text>
</comment>
<evidence type="ECO:0000256" key="2">
    <source>
        <dbReference type="ARBA" id="ARBA00038006"/>
    </source>
</evidence>
<evidence type="ECO:0000256" key="1">
    <source>
        <dbReference type="ARBA" id="ARBA00023054"/>
    </source>
</evidence>
<feature type="region of interest" description="Disordered" evidence="4">
    <location>
        <begin position="105"/>
        <end position="134"/>
    </location>
</feature>
<feature type="coiled-coil region" evidence="3">
    <location>
        <begin position="1156"/>
        <end position="1302"/>
    </location>
</feature>
<dbReference type="PROSITE" id="PS51774">
    <property type="entry name" value="NAB"/>
    <property type="match status" value="1"/>
</dbReference>
<evidence type="ECO:0000256" key="4">
    <source>
        <dbReference type="SAM" id="MobiDB-lite"/>
    </source>
</evidence>
<feature type="domain" description="NAB" evidence="5">
    <location>
        <begin position="13"/>
        <end position="93"/>
    </location>
</feature>
<evidence type="ECO:0000259" key="5">
    <source>
        <dbReference type="PROSITE" id="PS51774"/>
    </source>
</evidence>
<dbReference type="PANTHER" id="PTHR32258">
    <property type="entry name" value="PROTEIN NETWORKED 4A"/>
    <property type="match status" value="1"/>
</dbReference>
<gene>
    <name evidence="6" type="ORF">SI8410_04005454</name>
</gene>
<dbReference type="GO" id="GO:0051015">
    <property type="term" value="F:actin filament binding"/>
    <property type="evidence" value="ECO:0007669"/>
    <property type="project" value="TreeGrafter"/>
</dbReference>
<protein>
    <recommendedName>
        <fullName evidence="5">NAB domain-containing protein</fullName>
    </recommendedName>
</protein>
<dbReference type="Pfam" id="PF07765">
    <property type="entry name" value="KIP1"/>
    <property type="match status" value="1"/>
</dbReference>
<dbReference type="InterPro" id="IPR011684">
    <property type="entry name" value="NAB"/>
</dbReference>
<feature type="coiled-coil region" evidence="3">
    <location>
        <begin position="1359"/>
        <end position="1428"/>
    </location>
</feature>
<feature type="coiled-coil region" evidence="3">
    <location>
        <begin position="704"/>
        <end position="847"/>
    </location>
</feature>
<feature type="compositionally biased region" description="Low complexity" evidence="4">
    <location>
        <begin position="109"/>
        <end position="118"/>
    </location>
</feature>
<evidence type="ECO:0000256" key="3">
    <source>
        <dbReference type="SAM" id="Coils"/>
    </source>
</evidence>
<proteinExistence type="inferred from homology"/>
<feature type="coiled-coil region" evidence="3">
    <location>
        <begin position="876"/>
        <end position="945"/>
    </location>
</feature>
<dbReference type="GO" id="GO:0005886">
    <property type="term" value="C:plasma membrane"/>
    <property type="evidence" value="ECO:0007669"/>
    <property type="project" value="TreeGrafter"/>
</dbReference>
<sequence>MAKTMNANPRRMYSWWWDSHISPKNSKWLQENLKDMDIKVSLMIRLLEEDGDSFARKAEMYYKKRPELMKLVEEFYRAYRALAERYDHATGALRQAHRTIQEAFPNQIPSTPTDDPPSGTSATADSDPHTPEIDPSIRAFIEGDIAQKETSDGEHPYLHAIKRNGTCSEENDRASGRRGLKQLNDIFTQGKARKGLNFHEEEGEGRSGSAFFQPKEVGGRDGVEYSQLSSEKEMEEMPRLRESLSKSESDREAALLECQKFSEKLSNLELEISRAREENGKLNSEMGVRLESSEGRCLLLEREKEALKEKVNALNQQINDRGRDLEQKKEELEELKRSLQEEVNQSLEKLKDAELSNRSLAEDLQNVKELNANLSKELRSKQEELEKLASSVQEESLLKVRAEEALQSVEKLNSRSQEEMKVLFLDLQSKAEMLNDVESRRRHLEEELEQHKDENGSLKAQILSSASVIKNLREEISTLEETQVRLDNEVHEHTKGKAALQQDVRLLRDEITDLDMKLRCVIEQIEAVGLSEESFQVSVGELQSRHRELRERCETYEDEKAVLLGHVEEATEKSVLLEKSLSETMAELEGLKAMARSLEDSCESLNKRMAELTAENGSLARQLEATTQNMEKLSEKNTLLESSFSDANGVIEGLREQMLGRNMEVKELHESHECEKLVLLGHIEKATEKTVFLEKSLSETSVGLEGVKAKARSLEESNESLNRKIAELVTENGSLSHLLEASTQSMEKVSENNSLLEKSLSNANGEIEGLREKLQSVHLELERLRETSKDENAVFLGHIEKATEKRTLLEKSLSEATAELEGLKVNARSLEESCESLNRRMIELTVENGSLALQLEAGTHNMGKLLEKNASLESSFSDAHSEIEGLREKLKGLEESLQSLYEENSNLQSEKNSLTSQVENACASAEKLTKSYVDLEEKHLHVEREKESTLLQVNELQTSLKLKGEEHEAFVSSSDTQLATLAGNLNLSQQECQLKEEELERLREEILDSEIKGFIFQWHLLDAEERFQALLALSASVERSLSDMGRENFEQEKVIKSLSEHNKNLQGGIEGVLEHLGIKGSCGSDGSKDDSHCQKIVVKIKEIQKFLSDTLDENSFLVIGESVNTALLEQLGLDLMILNSEKSSLSREYRTRTGQLLALKGEKHELLQANEELTQVVSAGHLREDKLKAELDALGKKLLDLHQSHEKLQAEVHILLGENQTLGKVVSDLKGQIENLEEENSSVLVEAINLSCLSLLFKQLGAERTMDLKACSSNLDSLRRAQNALEDKMANLIQKTEVLEGENGILKGSAITLEAVHKRLNQQIETGQDILVQRDLELTEALQKIKVSEDANLKLCTDLDAIRVKLDDSLALREELEKEIRKLIDASAHKDEEMAHAQQENQTLSGELQDLRDELVVLRATIEHLSSEMTQEIRFYEEEAFRLWNDAHISTVYVQFIEEKMLELMGECESLEMCALVRQKMLEEHVILVQTHADSLEKECRTLKTKLSTYLPLVLSLQDSMACLEQEMLSVMQHRGLKGHSTQDASSVSPELVESHDHLVENPRADEANGALLGLQRLQVRVEELQKFVMKCRDSSMSEPAGNKTEEEAKGSKNTIVLPDLVGHEDSTNGNGLAIKDIQLDLPSCDRSDRKGETKSPETDDQMLRLWETAERDSNNQILKASPVVGVNDLHLVEGVKGAEESRYPSSELMSEKESGIDQMGLQRKVNSRRGWSQRILDRLASDTQRLLTLQNNTQELKTQLEKSRGGNRSTDMKYDAMMERLKRAEEAIQELVNANNDSTKKAEGPTEEGGSQWRNQVLETVQIGREKIARLELELQKIQYILLKLKEERETRAKGGRGRSRTILRDYLYGRGDGHDGRKKGGRLCGSCIQPKVVED</sequence>
<evidence type="ECO:0000313" key="7">
    <source>
        <dbReference type="Proteomes" id="UP000663760"/>
    </source>
</evidence>
<dbReference type="EMBL" id="LR746267">
    <property type="protein sequence ID" value="CAA7394793.1"/>
    <property type="molecule type" value="Genomic_DNA"/>
</dbReference>
<dbReference type="Gene3D" id="1.20.5.340">
    <property type="match status" value="1"/>
</dbReference>
<evidence type="ECO:0000313" key="6">
    <source>
        <dbReference type="EMBL" id="CAA7394793.1"/>
    </source>
</evidence>
<reference evidence="6" key="1">
    <citation type="submission" date="2020-02" db="EMBL/GenBank/DDBJ databases">
        <authorList>
            <person name="Scholz U."/>
            <person name="Mascher M."/>
            <person name="Fiebig A."/>
        </authorList>
    </citation>
    <scope>NUCLEOTIDE SEQUENCE</scope>
</reference>
<dbReference type="PANTHER" id="PTHR32258:SF6">
    <property type="entry name" value="PROTEIN NETWORKED 1A"/>
    <property type="match status" value="1"/>
</dbReference>
<keyword evidence="7" id="KW-1185">Reference proteome</keyword>
<feature type="coiled-coil region" evidence="3">
    <location>
        <begin position="985"/>
        <end position="1012"/>
    </location>
</feature>
<feature type="coiled-coil region" evidence="3">
    <location>
        <begin position="251"/>
        <end position="643"/>
    </location>
</feature>
<name>A0A7I8KAW4_SPIIN</name>